<dbReference type="AlphaFoldDB" id="A0A4V1L500"/>
<dbReference type="SUPFAM" id="SSF47240">
    <property type="entry name" value="Ferritin-like"/>
    <property type="match status" value="1"/>
</dbReference>
<reference evidence="2" key="2">
    <citation type="submission" date="2019-02" db="EMBL/GenBank/DDBJ databases">
        <title>Granulicella sibirica sp. nov., a psychrotolerant acidobacterium isolated from an organic soil layer in forested tundra, West Siberia.</title>
        <authorList>
            <person name="Oshkin I.Y."/>
            <person name="Kulichevskaya I.S."/>
            <person name="Rijpstra W.I.C."/>
            <person name="Sinninghe Damste J.S."/>
            <person name="Rakitin A.L."/>
            <person name="Ravin N.V."/>
            <person name="Dedysh S.N."/>
        </authorList>
    </citation>
    <scope>NUCLEOTIDE SEQUENCE [LARGE SCALE GENOMIC DNA]</scope>
    <source>
        <strain evidence="2">AF10</strain>
    </source>
</reference>
<dbReference type="EMBL" id="RDSM01000006">
    <property type="protein sequence ID" value="RXH54034.1"/>
    <property type="molecule type" value="Genomic_DNA"/>
</dbReference>
<dbReference type="OrthoDB" id="9795056at2"/>
<evidence type="ECO:0000313" key="2">
    <source>
        <dbReference type="Proteomes" id="UP000289437"/>
    </source>
</evidence>
<reference evidence="1 2" key="1">
    <citation type="submission" date="2018-11" db="EMBL/GenBank/DDBJ databases">
        <authorList>
            <person name="Mardanov A.V."/>
            <person name="Ravin N.V."/>
            <person name="Dedysh S.N."/>
        </authorList>
    </citation>
    <scope>NUCLEOTIDE SEQUENCE [LARGE SCALE GENOMIC DNA]</scope>
    <source>
        <strain evidence="1 2">AF10</strain>
    </source>
</reference>
<dbReference type="Pfam" id="PF05974">
    <property type="entry name" value="DUF892"/>
    <property type="match status" value="1"/>
</dbReference>
<dbReference type="InterPro" id="IPR012347">
    <property type="entry name" value="Ferritin-like"/>
</dbReference>
<organism evidence="1 2">
    <name type="scientific">Granulicella sibirica</name>
    <dbReference type="NCBI Taxonomy" id="2479048"/>
    <lineage>
        <taxon>Bacteria</taxon>
        <taxon>Pseudomonadati</taxon>
        <taxon>Acidobacteriota</taxon>
        <taxon>Terriglobia</taxon>
        <taxon>Terriglobales</taxon>
        <taxon>Acidobacteriaceae</taxon>
        <taxon>Granulicella</taxon>
    </lineage>
</organism>
<dbReference type="PANTHER" id="PTHR30565:SF9">
    <property type="entry name" value="PROTEIN YCIF"/>
    <property type="match status" value="1"/>
</dbReference>
<comment type="caution">
    <text evidence="1">The sequence shown here is derived from an EMBL/GenBank/DDBJ whole genome shotgun (WGS) entry which is preliminary data.</text>
</comment>
<dbReference type="Gene3D" id="1.20.1260.10">
    <property type="match status" value="1"/>
</dbReference>
<dbReference type="Proteomes" id="UP000289437">
    <property type="component" value="Unassembled WGS sequence"/>
</dbReference>
<dbReference type="InterPro" id="IPR047114">
    <property type="entry name" value="YciF"/>
</dbReference>
<proteinExistence type="predicted"/>
<gene>
    <name evidence="1" type="ORF">GRAN_5003</name>
</gene>
<evidence type="ECO:0000313" key="1">
    <source>
        <dbReference type="EMBL" id="RXH54034.1"/>
    </source>
</evidence>
<keyword evidence="2" id="KW-1185">Reference proteome</keyword>
<dbReference type="InterPro" id="IPR009078">
    <property type="entry name" value="Ferritin-like_SF"/>
</dbReference>
<dbReference type="PANTHER" id="PTHR30565">
    <property type="entry name" value="PROTEIN YCIF"/>
    <property type="match status" value="1"/>
</dbReference>
<name>A0A4V1L500_9BACT</name>
<dbReference type="InterPro" id="IPR010287">
    <property type="entry name" value="DUF892_YciF-like"/>
</dbReference>
<protein>
    <submittedName>
        <fullName evidence="1">Uncharacterized protein</fullName>
    </submittedName>
</protein>
<accession>A0A4V1L500</accession>
<dbReference type="RefSeq" id="WP_128915575.1">
    <property type="nucleotide sequence ID" value="NZ_RDSM01000006.1"/>
</dbReference>
<sequence length="172" mass="18877">MGFITPNDYDDLRSLYTGQLQYLLSTENQIVKGLESMIDHAQDTQLKQAFQSHKQETEVQVQRLDKLISELTGDSDDKKDPIATALISSGVNIVRESSEGPVRDAGLLATAQKIEHYEIASYGAAIAWATTLGLTDHAALLEKTLEEEKHADHLLTTIAQRENVEAAAVSAQ</sequence>